<dbReference type="PANTHER" id="PTHR21310">
    <property type="entry name" value="AMINOGLYCOSIDE PHOSPHOTRANSFERASE-RELATED-RELATED"/>
    <property type="match status" value="1"/>
</dbReference>
<dbReference type="PANTHER" id="PTHR21310:SF40">
    <property type="entry name" value="AMINOGLYCOSIDE PHOSPHOTRANSFERASE DOMAIN-CONTAINING PROTEIN-RELATED"/>
    <property type="match status" value="1"/>
</dbReference>
<dbReference type="InterPro" id="IPR002575">
    <property type="entry name" value="Aminoglycoside_PTrfase"/>
</dbReference>
<name>A0A6S6YJL0_9PROT</name>
<dbReference type="Proteomes" id="UP000515733">
    <property type="component" value="Chromosome"/>
</dbReference>
<reference evidence="2 3" key="1">
    <citation type="submission" date="2020-03" db="EMBL/GenBank/DDBJ databases">
        <authorList>
            <consortium name="Genoscope - CEA"/>
            <person name="William W."/>
        </authorList>
    </citation>
    <scope>NUCLEOTIDE SEQUENCE [LARGE SCALE GENOMIC DNA]</scope>
    <source>
        <strain evidence="3">DSM 16959</strain>
    </source>
</reference>
<dbReference type="KEGG" id="doe:DENOEST_0769"/>
<dbReference type="EMBL" id="LR778301">
    <property type="protein sequence ID" value="CAB1367934.1"/>
    <property type="molecule type" value="Genomic_DNA"/>
</dbReference>
<dbReference type="CDD" id="cd05154">
    <property type="entry name" value="ACAD10_11_N-like"/>
    <property type="match status" value="1"/>
</dbReference>
<organism evidence="2 3">
    <name type="scientific">Denitratisoma oestradiolicum</name>
    <dbReference type="NCBI Taxonomy" id="311182"/>
    <lineage>
        <taxon>Bacteria</taxon>
        <taxon>Pseudomonadati</taxon>
        <taxon>Pseudomonadota</taxon>
        <taxon>Betaproteobacteria</taxon>
        <taxon>Nitrosomonadales</taxon>
        <taxon>Sterolibacteriaceae</taxon>
        <taxon>Denitratisoma</taxon>
    </lineage>
</organism>
<protein>
    <recommendedName>
        <fullName evidence="1">Aminoglycoside phosphotransferase domain-containing protein</fullName>
    </recommendedName>
</protein>
<dbReference type="InterPro" id="IPR051678">
    <property type="entry name" value="AGP_Transferase"/>
</dbReference>
<evidence type="ECO:0000259" key="1">
    <source>
        <dbReference type="Pfam" id="PF01636"/>
    </source>
</evidence>
<keyword evidence="3" id="KW-1185">Reference proteome</keyword>
<sequence>MPGGTGLNSQEIEMTARSLSATEQARITEGLEAFLKTRLPDAGNLHISAFSSPGGGLGFSNVTCFFDLDWQAPDGQPRKRRLVLRCPPRSEPLFPDYCLAKQFRIPVELKAHSIPVPEPLWLEEDPAIIGTPFFLMERLDGAVLPDMPSYHTAGPYYDASPDIREKMWFGLVDVMARIHNIDWKSLDMDVLVTARDGRHGTELQLDYWENYLAWLKAAAGYPFPVLESALAWLRGNLYVPEYLALCWGDARVGNVLYGADCSVAGVLDWEMAFFGDPEADLAWCLFLDWETWGGAGIDPLPGHPGKEATIRRYEAQTGRKVKNLFFNEVLAGFKHGLIMATIFRRPEMTRLLPTGVDPNELALNNIASLRLKSLLNL</sequence>
<evidence type="ECO:0000313" key="3">
    <source>
        <dbReference type="Proteomes" id="UP000515733"/>
    </source>
</evidence>
<proteinExistence type="predicted"/>
<dbReference type="Gene3D" id="3.30.200.20">
    <property type="entry name" value="Phosphorylase Kinase, domain 1"/>
    <property type="match status" value="1"/>
</dbReference>
<dbReference type="Pfam" id="PF01636">
    <property type="entry name" value="APH"/>
    <property type="match status" value="1"/>
</dbReference>
<dbReference type="OrthoDB" id="3806873at2"/>
<accession>A0A6S6YJL0</accession>
<dbReference type="Gene3D" id="3.90.1200.10">
    <property type="match status" value="1"/>
</dbReference>
<dbReference type="SUPFAM" id="SSF56112">
    <property type="entry name" value="Protein kinase-like (PK-like)"/>
    <property type="match status" value="1"/>
</dbReference>
<gene>
    <name evidence="2" type="ORF">DENOEST_0769</name>
</gene>
<feature type="domain" description="Aminoglycoside phosphotransferase" evidence="1">
    <location>
        <begin position="78"/>
        <end position="296"/>
    </location>
</feature>
<evidence type="ECO:0000313" key="2">
    <source>
        <dbReference type="EMBL" id="CAB1367934.1"/>
    </source>
</evidence>
<dbReference type="InterPro" id="IPR011009">
    <property type="entry name" value="Kinase-like_dom_sf"/>
</dbReference>
<dbReference type="AlphaFoldDB" id="A0A6S6YJL0"/>
<dbReference type="InterPro" id="IPR041726">
    <property type="entry name" value="ACAD10_11_N"/>
</dbReference>